<evidence type="ECO:0000313" key="1">
    <source>
        <dbReference type="EMBL" id="KAK8898636.1"/>
    </source>
</evidence>
<proteinExistence type="predicted"/>
<name>A0ABR2L6J8_9EUKA</name>
<gene>
    <name evidence="1" type="ORF">M9Y10_000928</name>
</gene>
<accession>A0ABR2L6J8</accession>
<organism evidence="1 2">
    <name type="scientific">Tritrichomonas musculus</name>
    <dbReference type="NCBI Taxonomy" id="1915356"/>
    <lineage>
        <taxon>Eukaryota</taxon>
        <taxon>Metamonada</taxon>
        <taxon>Parabasalia</taxon>
        <taxon>Tritrichomonadida</taxon>
        <taxon>Tritrichomonadidae</taxon>
        <taxon>Tritrichomonas</taxon>
    </lineage>
</organism>
<dbReference type="Proteomes" id="UP001470230">
    <property type="component" value="Unassembled WGS sequence"/>
</dbReference>
<comment type="caution">
    <text evidence="1">The sequence shown here is derived from an EMBL/GenBank/DDBJ whole genome shotgun (WGS) entry which is preliminary data.</text>
</comment>
<evidence type="ECO:0000313" key="2">
    <source>
        <dbReference type="Proteomes" id="UP001470230"/>
    </source>
</evidence>
<keyword evidence="2" id="KW-1185">Reference proteome</keyword>
<dbReference type="EMBL" id="JAPFFF010000001">
    <property type="protein sequence ID" value="KAK8898636.1"/>
    <property type="molecule type" value="Genomic_DNA"/>
</dbReference>
<reference evidence="1 2" key="1">
    <citation type="submission" date="2024-04" db="EMBL/GenBank/DDBJ databases">
        <title>Tritrichomonas musculus Genome.</title>
        <authorList>
            <person name="Alves-Ferreira E."/>
            <person name="Grigg M."/>
            <person name="Lorenzi H."/>
            <person name="Galac M."/>
        </authorList>
    </citation>
    <scope>NUCLEOTIDE SEQUENCE [LARGE SCALE GENOMIC DNA]</scope>
    <source>
        <strain evidence="1 2">EAF2021</strain>
    </source>
</reference>
<sequence length="164" mass="19624">MEDQSYLYIWRSYLDISEFLHYIVHNGVDKLEPKSFNVVKNTIKAYKNDQLYLFCLLEKAKQLFYYHIKEFREDLDSEIDHILRNYNLSFKGQNLNDDKYYDIKTAWLLFLSQTENMKGKKLKKNFCFVPLYCASQILCDVSPDLQPIAKKMLSVIKSSQEYLK</sequence>
<protein>
    <submittedName>
        <fullName evidence="1">Uncharacterized protein</fullName>
    </submittedName>
</protein>